<proteinExistence type="predicted"/>
<dbReference type="EMBL" id="FXTT01000007">
    <property type="protein sequence ID" value="SMP36680.1"/>
    <property type="molecule type" value="Genomic_DNA"/>
</dbReference>
<dbReference type="RefSeq" id="WP_244314087.1">
    <property type="nucleotide sequence ID" value="NZ_SMLZ01000112.1"/>
</dbReference>
<sequence length="110" mass="12175">MTETNPPSPNLPSRQTLTPLERGLLSLVEQLTNAFEHSTAQLEHLERRSTGSLEERLTELETLLDRSISSQRAFNEALLDLLSAPESSGRSVDALCRIIDNPSSVYGKEP</sequence>
<comment type="caution">
    <text evidence="1">The sequence shown here is derived from an EMBL/GenBank/DDBJ whole genome shotgun (WGS) entry which is preliminary data.</text>
</comment>
<accession>A0ABY1PLU4</accession>
<keyword evidence="2" id="KW-1185">Reference proteome</keyword>
<reference evidence="1 2" key="1">
    <citation type="submission" date="2017-05" db="EMBL/GenBank/DDBJ databases">
        <authorList>
            <person name="Varghese N."/>
            <person name="Submissions S."/>
        </authorList>
    </citation>
    <scope>NUCLEOTIDE SEQUENCE [LARGE SCALE GENOMIC DNA]</scope>
    <source>
        <strain evidence="1 2">DSM 15949</strain>
    </source>
</reference>
<name>A0ABY1PLU4_9HYPH</name>
<evidence type="ECO:0000313" key="1">
    <source>
        <dbReference type="EMBL" id="SMP36680.1"/>
    </source>
</evidence>
<gene>
    <name evidence="1" type="ORF">SAMN06265374_4249</name>
</gene>
<protein>
    <submittedName>
        <fullName evidence="1">Uncharacterized protein</fullName>
    </submittedName>
</protein>
<organism evidence="1 2">
    <name type="scientific">Roseibium denhamense</name>
    <dbReference type="NCBI Taxonomy" id="76305"/>
    <lineage>
        <taxon>Bacteria</taxon>
        <taxon>Pseudomonadati</taxon>
        <taxon>Pseudomonadota</taxon>
        <taxon>Alphaproteobacteria</taxon>
        <taxon>Hyphomicrobiales</taxon>
        <taxon>Stappiaceae</taxon>
        <taxon>Roseibium</taxon>
    </lineage>
</organism>
<evidence type="ECO:0000313" key="2">
    <source>
        <dbReference type="Proteomes" id="UP001157914"/>
    </source>
</evidence>
<dbReference type="Proteomes" id="UP001157914">
    <property type="component" value="Unassembled WGS sequence"/>
</dbReference>